<dbReference type="Gene3D" id="3.90.226.10">
    <property type="entry name" value="2-enoyl-CoA Hydratase, Chain A, domain 1"/>
    <property type="match status" value="1"/>
</dbReference>
<dbReference type="PANTHER" id="PTHR11941">
    <property type="entry name" value="ENOYL-COA HYDRATASE-RELATED"/>
    <property type="match status" value="1"/>
</dbReference>
<proteinExistence type="predicted"/>
<dbReference type="GO" id="GO:0003824">
    <property type="term" value="F:catalytic activity"/>
    <property type="evidence" value="ECO:0007669"/>
    <property type="project" value="UniProtKB-ARBA"/>
</dbReference>
<dbReference type="AlphaFoldDB" id="A0A8J3VP98"/>
<comment type="caution">
    <text evidence="1">The sequence shown here is derived from an EMBL/GenBank/DDBJ whole genome shotgun (WGS) entry which is preliminary data.</text>
</comment>
<dbReference type="EMBL" id="BONZ01000017">
    <property type="protein sequence ID" value="GIH13870.1"/>
    <property type="molecule type" value="Genomic_DNA"/>
</dbReference>
<evidence type="ECO:0000313" key="2">
    <source>
        <dbReference type="Proteomes" id="UP000642748"/>
    </source>
</evidence>
<dbReference type="Proteomes" id="UP000642748">
    <property type="component" value="Unassembled WGS sequence"/>
</dbReference>
<sequence>MLKEAQPVSSYSDLTDVHLEVDGGVALTKSLVATVNEACARIEDDDRKGLTLLVHITGAGAGAAGEPWPHETAIHLVNQWERALRRLERLPVLVLAVVDGACRGPALDLLLATDYRVVTADLRLELVSVAGSTWPGMALYRLVNQIGIGAARRMMVLGAPLLADRAVASGLVDEVAQDVDARVREILQSVGANGREWAIRRQLLFEAATTSFEDALGTHLAACDRALRLARSGLEAAPAAGGRL</sequence>
<evidence type="ECO:0000313" key="1">
    <source>
        <dbReference type="EMBL" id="GIH13870.1"/>
    </source>
</evidence>
<evidence type="ECO:0008006" key="3">
    <source>
        <dbReference type="Google" id="ProtNLM"/>
    </source>
</evidence>
<keyword evidence="2" id="KW-1185">Reference proteome</keyword>
<dbReference type="InterPro" id="IPR029045">
    <property type="entry name" value="ClpP/crotonase-like_dom_sf"/>
</dbReference>
<name>A0A8J3VP98_9ACTN</name>
<organism evidence="1 2">
    <name type="scientific">Rugosimonospora africana</name>
    <dbReference type="NCBI Taxonomy" id="556532"/>
    <lineage>
        <taxon>Bacteria</taxon>
        <taxon>Bacillati</taxon>
        <taxon>Actinomycetota</taxon>
        <taxon>Actinomycetes</taxon>
        <taxon>Micromonosporales</taxon>
        <taxon>Micromonosporaceae</taxon>
        <taxon>Rugosimonospora</taxon>
    </lineage>
</organism>
<dbReference type="GO" id="GO:0006635">
    <property type="term" value="P:fatty acid beta-oxidation"/>
    <property type="evidence" value="ECO:0007669"/>
    <property type="project" value="TreeGrafter"/>
</dbReference>
<reference evidence="1" key="1">
    <citation type="submission" date="2021-01" db="EMBL/GenBank/DDBJ databases">
        <title>Whole genome shotgun sequence of Rugosimonospora africana NBRC 104875.</title>
        <authorList>
            <person name="Komaki H."/>
            <person name="Tamura T."/>
        </authorList>
    </citation>
    <scope>NUCLEOTIDE SEQUENCE</scope>
    <source>
        <strain evidence="1">NBRC 104875</strain>
    </source>
</reference>
<dbReference type="CDD" id="cd06558">
    <property type="entry name" value="crotonase-like"/>
    <property type="match status" value="1"/>
</dbReference>
<gene>
    <name evidence="1" type="ORF">Raf01_20420</name>
</gene>
<dbReference type="InterPro" id="IPR001753">
    <property type="entry name" value="Enoyl-CoA_hydra/iso"/>
</dbReference>
<dbReference type="InterPro" id="IPR053545">
    <property type="entry name" value="Enoyl-CoA_hydratase-like"/>
</dbReference>
<accession>A0A8J3VP98</accession>
<dbReference type="NCBIfam" id="NF042431">
    <property type="entry name" value="EnCoAhydt_DpgB"/>
    <property type="match status" value="1"/>
</dbReference>
<dbReference type="Pfam" id="PF00378">
    <property type="entry name" value="ECH_1"/>
    <property type="match status" value="1"/>
</dbReference>
<protein>
    <recommendedName>
        <fullName evidence="3">Enoyl-CoA hydratase/isomerase family protein</fullName>
    </recommendedName>
</protein>
<dbReference type="PANTHER" id="PTHR11941:SF54">
    <property type="entry name" value="ENOYL-COA HYDRATASE, MITOCHONDRIAL"/>
    <property type="match status" value="1"/>
</dbReference>
<dbReference type="SUPFAM" id="SSF52096">
    <property type="entry name" value="ClpP/crotonase"/>
    <property type="match status" value="1"/>
</dbReference>